<dbReference type="Proteomes" id="UP000325313">
    <property type="component" value="Unassembled WGS sequence"/>
</dbReference>
<evidence type="ECO:0000313" key="2">
    <source>
        <dbReference type="EMBL" id="KAA1084448.1"/>
    </source>
</evidence>
<name>A0A5B0Q8P2_PUCGR</name>
<sequence>MTSASKASSNSSAKPPSIARLIMPLHSRFTHSCDPNAVVLKHPGYEDIHKSAPSTIYVMARKESRTNKRRQSHSRKRPLPGTRRS</sequence>
<dbReference type="EMBL" id="VDEP01000074">
    <property type="protein sequence ID" value="KAA1132992.1"/>
    <property type="molecule type" value="Genomic_DNA"/>
</dbReference>
<evidence type="ECO:0000313" key="6">
    <source>
        <dbReference type="Proteomes" id="UP000325313"/>
    </source>
</evidence>
<proteinExistence type="predicted"/>
<dbReference type="AlphaFoldDB" id="A0A5B0Q8P2"/>
<dbReference type="OrthoDB" id="438641at2759"/>
<feature type="region of interest" description="Disordered" evidence="1">
    <location>
        <begin position="59"/>
        <end position="85"/>
    </location>
</feature>
<dbReference type="EMBL" id="VSWC01000118">
    <property type="protein sequence ID" value="KAA1084448.1"/>
    <property type="molecule type" value="Genomic_DNA"/>
</dbReference>
<evidence type="ECO:0000256" key="1">
    <source>
        <dbReference type="SAM" id="MobiDB-lite"/>
    </source>
</evidence>
<comment type="caution">
    <text evidence="3">The sequence shown here is derived from an EMBL/GenBank/DDBJ whole genome shotgun (WGS) entry which is preliminary data.</text>
</comment>
<evidence type="ECO:0000313" key="5">
    <source>
        <dbReference type="Proteomes" id="UP000324748"/>
    </source>
</evidence>
<evidence type="ECO:0000313" key="4">
    <source>
        <dbReference type="EMBL" id="KAA1132992.1"/>
    </source>
</evidence>
<dbReference type="Proteomes" id="UP000324748">
    <property type="component" value="Unassembled WGS sequence"/>
</dbReference>
<organism evidence="3 6">
    <name type="scientific">Puccinia graminis f. sp. tritici</name>
    <dbReference type="NCBI Taxonomy" id="56615"/>
    <lineage>
        <taxon>Eukaryota</taxon>
        <taxon>Fungi</taxon>
        <taxon>Dikarya</taxon>
        <taxon>Basidiomycota</taxon>
        <taxon>Pucciniomycotina</taxon>
        <taxon>Pucciniomycetes</taxon>
        <taxon>Pucciniales</taxon>
        <taxon>Pucciniaceae</taxon>
        <taxon>Puccinia</taxon>
    </lineage>
</organism>
<reference evidence="5 6" key="1">
    <citation type="submission" date="2019-05" db="EMBL/GenBank/DDBJ databases">
        <title>Emergence of the Ug99 lineage of the wheat stem rust pathogen through somatic hybridization.</title>
        <authorList>
            <person name="Li F."/>
            <person name="Upadhyaya N.M."/>
            <person name="Sperschneider J."/>
            <person name="Matny O."/>
            <person name="Nguyen-Phuc H."/>
            <person name="Mago R."/>
            <person name="Raley C."/>
            <person name="Miller M.E."/>
            <person name="Silverstein K.A.T."/>
            <person name="Henningsen E."/>
            <person name="Hirsch C.D."/>
            <person name="Visser B."/>
            <person name="Pretorius Z.A."/>
            <person name="Steffenson B.J."/>
            <person name="Schwessinger B."/>
            <person name="Dodds P.N."/>
            <person name="Figueroa M."/>
        </authorList>
    </citation>
    <scope>NUCLEOTIDE SEQUENCE [LARGE SCALE GENOMIC DNA]</scope>
    <source>
        <strain evidence="2">21-0</strain>
        <strain evidence="3 6">Ug99</strain>
    </source>
</reference>
<keyword evidence="5" id="KW-1185">Reference proteome</keyword>
<dbReference type="EMBL" id="VDEP01000304">
    <property type="protein sequence ID" value="KAA1109527.1"/>
    <property type="molecule type" value="Genomic_DNA"/>
</dbReference>
<accession>A0A5B0Q8P2</accession>
<evidence type="ECO:0000313" key="3">
    <source>
        <dbReference type="EMBL" id="KAA1109527.1"/>
    </source>
</evidence>
<protein>
    <submittedName>
        <fullName evidence="3">SET domain-containing protein 5</fullName>
    </submittedName>
</protein>
<gene>
    <name evidence="3" type="primary">SET5_1</name>
    <name evidence="4" type="synonym">SET5_2</name>
    <name evidence="2" type="synonym">SET5_3</name>
    <name evidence="2" type="ORF">PGT21_028140</name>
    <name evidence="3" type="ORF">PGTUg99_016925</name>
    <name evidence="4" type="ORF">PGTUg99_019172</name>
</gene>
<feature type="compositionally biased region" description="Basic residues" evidence="1">
    <location>
        <begin position="67"/>
        <end position="85"/>
    </location>
</feature>